<dbReference type="Proteomes" id="UP000624419">
    <property type="component" value="Unassembled WGS sequence"/>
</dbReference>
<keyword evidence="3" id="KW-1185">Reference proteome</keyword>
<sequence>MHRMIATLTILCSVWASGTCAKAQDSDDLHKGWHNQLARYVTYTADGGASSEVNYSQWKRDEDRLRQYVDRLARVSRDEYEAWDTAGKLAFLINAYNAHTVLLVLQHHSDISSIKDIGGWFSSPWSLQIADLLGKKRTLDDIEHGMIRGRIDELKKEGFNGFSEPRIHFAVNCASRSCPPLRNEAYTAKKLDVQLEDQTQQFLGNRRQNAFDGRVLHLSSIFKWYEQDFSSGWRGISSLEALVLEYAEALQVKAPARQALRNHAVKIKYKDYDWALNDKAN</sequence>
<dbReference type="EMBL" id="JABBXD010000001">
    <property type="protein sequence ID" value="MBD3584819.1"/>
    <property type="molecule type" value="Genomic_DNA"/>
</dbReference>
<dbReference type="PANTHER" id="PTHR46361">
    <property type="entry name" value="ELECTRON CARRIER/ PROTEIN DISULFIDE OXIDOREDUCTASE"/>
    <property type="match status" value="1"/>
</dbReference>
<dbReference type="Pfam" id="PF04784">
    <property type="entry name" value="DUF547"/>
    <property type="match status" value="1"/>
</dbReference>
<evidence type="ECO:0000259" key="1">
    <source>
        <dbReference type="Pfam" id="PF04784"/>
    </source>
</evidence>
<gene>
    <name evidence="2" type="ORF">HHX48_03600</name>
</gene>
<organism evidence="2 3">
    <name type="scientific">Salinimonas profundi</name>
    <dbReference type="NCBI Taxonomy" id="2729140"/>
    <lineage>
        <taxon>Bacteria</taxon>
        <taxon>Pseudomonadati</taxon>
        <taxon>Pseudomonadota</taxon>
        <taxon>Gammaproteobacteria</taxon>
        <taxon>Alteromonadales</taxon>
        <taxon>Alteromonadaceae</taxon>
        <taxon>Alteromonas/Salinimonas group</taxon>
        <taxon>Salinimonas</taxon>
    </lineage>
</organism>
<accession>A0ABR8LEX0</accession>
<evidence type="ECO:0000313" key="3">
    <source>
        <dbReference type="Proteomes" id="UP000624419"/>
    </source>
</evidence>
<dbReference type="RefSeq" id="WP_191022259.1">
    <property type="nucleotide sequence ID" value="NZ_JABBXD010000001.1"/>
</dbReference>
<comment type="caution">
    <text evidence="2">The sequence shown here is derived from an EMBL/GenBank/DDBJ whole genome shotgun (WGS) entry which is preliminary data.</text>
</comment>
<dbReference type="PANTHER" id="PTHR46361:SF3">
    <property type="entry name" value="ELECTRON CARRIER_ PROTEIN DISULFIDE OXIDOREDUCTASE"/>
    <property type="match status" value="1"/>
</dbReference>
<dbReference type="InterPro" id="IPR006869">
    <property type="entry name" value="DUF547"/>
</dbReference>
<reference evidence="2 3" key="1">
    <citation type="submission" date="2020-04" db="EMBL/GenBank/DDBJ databases">
        <title>Salinimonas sp. HHU 13199.</title>
        <authorList>
            <person name="Cui X."/>
            <person name="Zhang D."/>
        </authorList>
    </citation>
    <scope>NUCLEOTIDE SEQUENCE [LARGE SCALE GENOMIC DNA]</scope>
    <source>
        <strain evidence="2 3">HHU 13199</strain>
    </source>
</reference>
<proteinExistence type="predicted"/>
<evidence type="ECO:0000313" key="2">
    <source>
        <dbReference type="EMBL" id="MBD3584819.1"/>
    </source>
</evidence>
<feature type="domain" description="DUF547" evidence="1">
    <location>
        <begin position="82"/>
        <end position="203"/>
    </location>
</feature>
<name>A0ABR8LEX0_9ALTE</name>
<protein>
    <submittedName>
        <fullName evidence="2">DUF547 domain-containing protein</fullName>
    </submittedName>
</protein>